<dbReference type="Gramene" id="PRQ23490">
    <property type="protein sequence ID" value="PRQ23490"/>
    <property type="gene ID" value="RchiOBHm_Chr6g0261941"/>
</dbReference>
<reference evidence="1 2" key="1">
    <citation type="journal article" date="2018" name="Nat. Genet.">
        <title>The Rosa genome provides new insights in the design of modern roses.</title>
        <authorList>
            <person name="Bendahmane M."/>
        </authorList>
    </citation>
    <scope>NUCLEOTIDE SEQUENCE [LARGE SCALE GENOMIC DNA]</scope>
    <source>
        <strain evidence="2">cv. Old Blush</strain>
    </source>
</reference>
<comment type="caution">
    <text evidence="1">The sequence shown here is derived from an EMBL/GenBank/DDBJ whole genome shotgun (WGS) entry which is preliminary data.</text>
</comment>
<protein>
    <submittedName>
        <fullName evidence="1">Uncharacterized protein</fullName>
    </submittedName>
</protein>
<organism evidence="1 2">
    <name type="scientific">Rosa chinensis</name>
    <name type="common">China rose</name>
    <dbReference type="NCBI Taxonomy" id="74649"/>
    <lineage>
        <taxon>Eukaryota</taxon>
        <taxon>Viridiplantae</taxon>
        <taxon>Streptophyta</taxon>
        <taxon>Embryophyta</taxon>
        <taxon>Tracheophyta</taxon>
        <taxon>Spermatophyta</taxon>
        <taxon>Magnoliopsida</taxon>
        <taxon>eudicotyledons</taxon>
        <taxon>Gunneridae</taxon>
        <taxon>Pentapetalae</taxon>
        <taxon>rosids</taxon>
        <taxon>fabids</taxon>
        <taxon>Rosales</taxon>
        <taxon>Rosaceae</taxon>
        <taxon>Rosoideae</taxon>
        <taxon>Rosoideae incertae sedis</taxon>
        <taxon>Rosa</taxon>
    </lineage>
</organism>
<dbReference type="Proteomes" id="UP000238479">
    <property type="component" value="Chromosome 6"/>
</dbReference>
<name>A0A2P6PNI5_ROSCH</name>
<keyword evidence="2" id="KW-1185">Reference proteome</keyword>
<evidence type="ECO:0000313" key="2">
    <source>
        <dbReference type="Proteomes" id="UP000238479"/>
    </source>
</evidence>
<evidence type="ECO:0000313" key="1">
    <source>
        <dbReference type="EMBL" id="PRQ23490.1"/>
    </source>
</evidence>
<proteinExistence type="predicted"/>
<sequence length="57" mass="6651">MYCSPAPVPSRQATTVRFRRIFRCCLIPRSVAGQDQRGRSGEHFRCCTLSLLWMQEF</sequence>
<dbReference type="EMBL" id="PDCK01000044">
    <property type="protein sequence ID" value="PRQ23490.1"/>
    <property type="molecule type" value="Genomic_DNA"/>
</dbReference>
<accession>A0A2P6PNI5</accession>
<gene>
    <name evidence="1" type="ORF">RchiOBHm_Chr6g0261941</name>
</gene>
<dbReference type="AlphaFoldDB" id="A0A2P6PNI5"/>